<dbReference type="Pfam" id="PF00535">
    <property type="entry name" value="Glycos_transf_2"/>
    <property type="match status" value="1"/>
</dbReference>
<dbReference type="Proteomes" id="UP000266260">
    <property type="component" value="Unassembled WGS sequence"/>
</dbReference>
<keyword evidence="4" id="KW-1185">Reference proteome</keyword>
<dbReference type="GO" id="GO:0016740">
    <property type="term" value="F:transferase activity"/>
    <property type="evidence" value="ECO:0007669"/>
    <property type="project" value="UniProtKB-KW"/>
</dbReference>
<feature type="domain" description="Glycosyltransferase 2-like" evidence="1">
    <location>
        <begin position="81"/>
        <end position="212"/>
    </location>
</feature>
<dbReference type="AlphaFoldDB" id="A0A398DDD3"/>
<accession>A0A398D6R8</accession>
<dbReference type="EMBL" id="QXIT01000128">
    <property type="protein sequence ID" value="RIE07161.1"/>
    <property type="molecule type" value="Genomic_DNA"/>
</dbReference>
<dbReference type="Gene3D" id="3.90.550.10">
    <property type="entry name" value="Spore Coat Polysaccharide Biosynthesis Protein SpsA, Chain A"/>
    <property type="match status" value="1"/>
</dbReference>
<dbReference type="PANTHER" id="PTHR43685">
    <property type="entry name" value="GLYCOSYLTRANSFERASE"/>
    <property type="match status" value="1"/>
</dbReference>
<organism evidence="3 5">
    <name type="scientific">Candidatus Cryosericum odellii</name>
    <dbReference type="NCBI Taxonomy" id="2290917"/>
    <lineage>
        <taxon>Bacteria</taxon>
        <taxon>Pseudomonadati</taxon>
        <taxon>Caldisericota/Cryosericota group</taxon>
        <taxon>Candidatus Cryosericota</taxon>
        <taxon>Candidatus Cryosericia</taxon>
        <taxon>Candidatus Cryosericales</taxon>
        <taxon>Candidatus Cryosericaceae</taxon>
        <taxon>Candidatus Cryosericum</taxon>
    </lineage>
</organism>
<dbReference type="InterPro" id="IPR001173">
    <property type="entry name" value="Glyco_trans_2-like"/>
</dbReference>
<dbReference type="PANTHER" id="PTHR43685:SF2">
    <property type="entry name" value="GLYCOSYLTRANSFERASE 2-LIKE DOMAIN-CONTAINING PROTEIN"/>
    <property type="match status" value="1"/>
</dbReference>
<dbReference type="Gene3D" id="3.40.50.720">
    <property type="entry name" value="NAD(P)-binding Rossmann-like Domain"/>
    <property type="match status" value="1"/>
</dbReference>
<dbReference type="SUPFAM" id="SSF51735">
    <property type="entry name" value="NAD(P)-binding Rossmann-fold domains"/>
    <property type="match status" value="1"/>
</dbReference>
<gene>
    <name evidence="3" type="ORF">SMC5_02670</name>
    <name evidence="2" type="ORF">SMC6_07370</name>
</gene>
<comment type="caution">
    <text evidence="3">The sequence shown here is derived from an EMBL/GenBank/DDBJ whole genome shotgun (WGS) entry which is preliminary data.</text>
</comment>
<dbReference type="EMBL" id="QXIU01000068">
    <property type="protein sequence ID" value="RIE13606.1"/>
    <property type="molecule type" value="Genomic_DNA"/>
</dbReference>
<protein>
    <submittedName>
        <fullName evidence="3">Glycosyltransferase</fullName>
    </submittedName>
</protein>
<sequence length="348" mass="38818">MTIRMRDDGRYYPMTETILVTGGCGLIGSCFVLQQMAQRPDIHLINLDKLTYAGNPDSAKEVGDDPRYTFAQADVASIPVTVVIPCFNAADTVERALLSVAAQTRLPCQVVVVDDASDDEGATWSKLCDVRGRLAGRLNVELVHLDHNSGPSVARNTGWDRAVGDFVAVLDADDSWHPSKLAIQYGWMRAHPDYAMSGTGYHVVDDDDQTDESVSSKSPAFWQVRPVWLLCRNPFITSTVMVRRGVQQRFSPAERRCEDYLLWLQLALSGSHMGYLLPSLTYLHKAPYGVSGLSADLSAMERSELHVLRRVHEERLVGVSLWVLATLFSRVKYLKRSVHVLARRRLSS</sequence>
<accession>A0A398DDD3</accession>
<proteinExistence type="predicted"/>
<dbReference type="InterPro" id="IPR050834">
    <property type="entry name" value="Glycosyltransf_2"/>
</dbReference>
<dbReference type="InterPro" id="IPR036291">
    <property type="entry name" value="NAD(P)-bd_dom_sf"/>
</dbReference>
<dbReference type="CDD" id="cd00761">
    <property type="entry name" value="Glyco_tranf_GTA_type"/>
    <property type="match status" value="1"/>
</dbReference>
<dbReference type="Proteomes" id="UP000266489">
    <property type="component" value="Unassembled WGS sequence"/>
</dbReference>
<dbReference type="OrthoDB" id="9801954at2"/>
<dbReference type="PROSITE" id="PS51257">
    <property type="entry name" value="PROKAR_LIPOPROTEIN"/>
    <property type="match status" value="1"/>
</dbReference>
<dbReference type="SUPFAM" id="SSF53448">
    <property type="entry name" value="Nucleotide-diphospho-sugar transferases"/>
    <property type="match status" value="1"/>
</dbReference>
<keyword evidence="3" id="KW-0808">Transferase</keyword>
<evidence type="ECO:0000259" key="1">
    <source>
        <dbReference type="Pfam" id="PF00535"/>
    </source>
</evidence>
<evidence type="ECO:0000313" key="5">
    <source>
        <dbReference type="Proteomes" id="UP000266489"/>
    </source>
</evidence>
<evidence type="ECO:0000313" key="3">
    <source>
        <dbReference type="EMBL" id="RIE13606.1"/>
    </source>
</evidence>
<reference evidence="4 5" key="1">
    <citation type="submission" date="2018-09" db="EMBL/GenBank/DDBJ databases">
        <title>Discovery and Ecogenomic Context for Candidatus Cryosericales, a Global Caldiserica Order Active in Thawing Permafrost.</title>
        <authorList>
            <person name="Martinez M.A."/>
            <person name="Woodcroft B.J."/>
            <person name="Ignacio Espinoza J.C."/>
            <person name="Zayed A."/>
            <person name="Singleton C.M."/>
            <person name="Boyd J."/>
            <person name="Li Y.-F."/>
            <person name="Purvine S."/>
            <person name="Maughan H."/>
            <person name="Hodgkins S.B."/>
            <person name="Anderson D."/>
            <person name="Sederholm M."/>
            <person name="Temperton B."/>
            <person name="Saleska S.R."/>
            <person name="Tyson G.W."/>
            <person name="Rich V.I."/>
        </authorList>
    </citation>
    <scope>NUCLEOTIDE SEQUENCE [LARGE SCALE GENOMIC DNA]</scope>
    <source>
        <strain evidence="3 5">SMC5</strain>
        <strain evidence="2 4">SMC6</strain>
    </source>
</reference>
<evidence type="ECO:0000313" key="4">
    <source>
        <dbReference type="Proteomes" id="UP000266260"/>
    </source>
</evidence>
<evidence type="ECO:0000313" key="2">
    <source>
        <dbReference type="EMBL" id="RIE07161.1"/>
    </source>
</evidence>
<name>A0A398DDD3_9BACT</name>
<dbReference type="InterPro" id="IPR029044">
    <property type="entry name" value="Nucleotide-diphossugar_trans"/>
</dbReference>